<evidence type="ECO:0000313" key="3">
    <source>
        <dbReference type="Proteomes" id="UP000515202"/>
    </source>
</evidence>
<dbReference type="KEGG" id="pvp:105289215"/>
<dbReference type="AlphaFoldDB" id="A0A6P3PX91"/>
<evidence type="ECO:0000256" key="1">
    <source>
        <dbReference type="ARBA" id="ARBA00008615"/>
    </source>
</evidence>
<dbReference type="PANTHER" id="PTHR16476:SF1">
    <property type="entry name" value="PROTEIN FAM216A"/>
    <property type="match status" value="1"/>
</dbReference>
<feature type="region of interest" description="Disordered" evidence="2">
    <location>
        <begin position="1"/>
        <end position="47"/>
    </location>
</feature>
<dbReference type="CTD" id="29902"/>
<dbReference type="Proteomes" id="UP000515202">
    <property type="component" value="Unplaced"/>
</dbReference>
<dbReference type="InterPro" id="IPR029373">
    <property type="entry name" value="FAM216"/>
</dbReference>
<name>A0A6P3PX91_PTEVA</name>
<reference evidence="4" key="1">
    <citation type="submission" date="2025-08" db="UniProtKB">
        <authorList>
            <consortium name="RefSeq"/>
        </authorList>
    </citation>
    <scope>IDENTIFICATION</scope>
    <source>
        <tissue evidence="4">Kidney</tissue>
    </source>
</reference>
<evidence type="ECO:0000256" key="2">
    <source>
        <dbReference type="SAM" id="MobiDB-lite"/>
    </source>
</evidence>
<comment type="similarity">
    <text evidence="1">Belongs to the FAM216 family.</text>
</comment>
<accession>A0A6P3PX91</accession>
<dbReference type="PANTHER" id="PTHR16476">
    <property type="entry name" value="FAMILY WITH SEQUENCE SIMILARITY 216 MEMBER A"/>
    <property type="match status" value="1"/>
</dbReference>
<dbReference type="RefSeq" id="XP_011354086.1">
    <property type="nucleotide sequence ID" value="XM_011355784.2"/>
</dbReference>
<keyword evidence="3" id="KW-1185">Reference proteome</keyword>
<dbReference type="OrthoDB" id="5980156at2759"/>
<organism evidence="3 4">
    <name type="scientific">Pteropus vampyrus</name>
    <name type="common">Large flying fox</name>
    <dbReference type="NCBI Taxonomy" id="132908"/>
    <lineage>
        <taxon>Eukaryota</taxon>
        <taxon>Metazoa</taxon>
        <taxon>Chordata</taxon>
        <taxon>Craniata</taxon>
        <taxon>Vertebrata</taxon>
        <taxon>Euteleostomi</taxon>
        <taxon>Mammalia</taxon>
        <taxon>Eutheria</taxon>
        <taxon>Laurasiatheria</taxon>
        <taxon>Chiroptera</taxon>
        <taxon>Yinpterochiroptera</taxon>
        <taxon>Pteropodoidea</taxon>
        <taxon>Pteropodidae</taxon>
        <taxon>Pteropodinae</taxon>
        <taxon>Pteropus</taxon>
    </lineage>
</organism>
<sequence length="252" mass="29184">MPGQGPVSDWREYSSSVEPPTVARTEGDGGSTGHYYQNSKGTEGIKDGHKVNSHIAKLQELWKIPQIQTIHIPESMTDSSFLKHPDLTMGQKRYVYNIAKIYNANYLRMLMKRQYMHMIEHGSQKPSILTHHRSHLSSRYSQKHRYPCTTWRHQLERYDLGPSNVAASVPEMIMQHSLWRPVRNKEGLKTGYMSKTRCKSLKIFRKPGRLFLSSVSTNDSESYINEEKKEDLLSKCMQSISIEEWGEHLMLT</sequence>
<proteinExistence type="inferred from homology"/>
<dbReference type="Pfam" id="PF15107">
    <property type="entry name" value="FAM216B"/>
    <property type="match status" value="1"/>
</dbReference>
<dbReference type="GeneID" id="105289215"/>
<gene>
    <name evidence="4" type="primary">FAM216A</name>
</gene>
<evidence type="ECO:0000313" key="4">
    <source>
        <dbReference type="RefSeq" id="XP_011354086.1"/>
    </source>
</evidence>
<protein>
    <submittedName>
        <fullName evidence="4">Protein FAM216A</fullName>
    </submittedName>
</protein>